<dbReference type="PROSITE" id="PS50110">
    <property type="entry name" value="RESPONSE_REGULATORY"/>
    <property type="match status" value="1"/>
</dbReference>
<dbReference type="SUPFAM" id="SSF46894">
    <property type="entry name" value="C-terminal effector domain of the bipartite response regulators"/>
    <property type="match status" value="1"/>
</dbReference>
<evidence type="ECO:0000256" key="3">
    <source>
        <dbReference type="ARBA" id="ARBA00023015"/>
    </source>
</evidence>
<dbReference type="SUPFAM" id="SSF52172">
    <property type="entry name" value="CheY-like"/>
    <property type="match status" value="1"/>
</dbReference>
<keyword evidence="5" id="KW-0804">Transcription</keyword>
<dbReference type="CDD" id="cd00383">
    <property type="entry name" value="trans_reg_C"/>
    <property type="match status" value="1"/>
</dbReference>
<evidence type="ECO:0000256" key="1">
    <source>
        <dbReference type="ARBA" id="ARBA00022553"/>
    </source>
</evidence>
<evidence type="ECO:0000256" key="5">
    <source>
        <dbReference type="ARBA" id="ARBA00023163"/>
    </source>
</evidence>
<evidence type="ECO:0000256" key="2">
    <source>
        <dbReference type="ARBA" id="ARBA00023012"/>
    </source>
</evidence>
<proteinExistence type="predicted"/>
<dbReference type="GO" id="GO:0032993">
    <property type="term" value="C:protein-DNA complex"/>
    <property type="evidence" value="ECO:0007669"/>
    <property type="project" value="TreeGrafter"/>
</dbReference>
<evidence type="ECO:0000256" key="4">
    <source>
        <dbReference type="ARBA" id="ARBA00023125"/>
    </source>
</evidence>
<dbReference type="InterPro" id="IPR001789">
    <property type="entry name" value="Sig_transdc_resp-reg_receiver"/>
</dbReference>
<evidence type="ECO:0000313" key="10">
    <source>
        <dbReference type="EMBL" id="RKN51362.1"/>
    </source>
</evidence>
<dbReference type="FunFam" id="3.40.50.2300:FF:000001">
    <property type="entry name" value="DNA-binding response regulator PhoB"/>
    <property type="match status" value="1"/>
</dbReference>
<gene>
    <name evidence="10" type="ORF">D7223_05185</name>
</gene>
<keyword evidence="1 6" id="KW-0597">Phosphoprotein</keyword>
<keyword evidence="11" id="KW-1185">Reference proteome</keyword>
<dbReference type="SMART" id="SM00862">
    <property type="entry name" value="Trans_reg_C"/>
    <property type="match status" value="1"/>
</dbReference>
<evidence type="ECO:0000259" key="8">
    <source>
        <dbReference type="PROSITE" id="PS50110"/>
    </source>
</evidence>
<dbReference type="AlphaFoldDB" id="A0A3A9ZSV5"/>
<dbReference type="PROSITE" id="PS51755">
    <property type="entry name" value="OMPR_PHOB"/>
    <property type="match status" value="1"/>
</dbReference>
<dbReference type="PANTHER" id="PTHR48111">
    <property type="entry name" value="REGULATOR OF RPOS"/>
    <property type="match status" value="1"/>
</dbReference>
<protein>
    <submittedName>
        <fullName evidence="10">DNA-binding response regulator</fullName>
    </submittedName>
</protein>
<keyword evidence="3" id="KW-0805">Transcription regulation</keyword>
<dbReference type="FunFam" id="1.10.10.10:FF:000018">
    <property type="entry name" value="DNA-binding response regulator ResD"/>
    <property type="match status" value="1"/>
</dbReference>
<feature type="DNA-binding region" description="OmpR/PhoB-type" evidence="7">
    <location>
        <begin position="126"/>
        <end position="225"/>
    </location>
</feature>
<dbReference type="InterPro" id="IPR039420">
    <property type="entry name" value="WalR-like"/>
</dbReference>
<dbReference type="InterPro" id="IPR011006">
    <property type="entry name" value="CheY-like_superfamily"/>
</dbReference>
<dbReference type="Gene3D" id="3.40.50.2300">
    <property type="match status" value="1"/>
</dbReference>
<dbReference type="Proteomes" id="UP000281726">
    <property type="component" value="Unassembled WGS sequence"/>
</dbReference>
<feature type="modified residue" description="4-aspartylphosphate" evidence="6">
    <location>
        <position position="53"/>
    </location>
</feature>
<evidence type="ECO:0000313" key="11">
    <source>
        <dbReference type="Proteomes" id="UP000281726"/>
    </source>
</evidence>
<feature type="domain" description="OmpR/PhoB-type" evidence="9">
    <location>
        <begin position="126"/>
        <end position="225"/>
    </location>
</feature>
<dbReference type="Gene3D" id="1.10.10.10">
    <property type="entry name" value="Winged helix-like DNA-binding domain superfamily/Winged helix DNA-binding domain"/>
    <property type="match status" value="1"/>
</dbReference>
<comment type="caution">
    <text evidence="10">The sequence shown here is derived from an EMBL/GenBank/DDBJ whole genome shotgun (WGS) entry which is preliminary data.</text>
</comment>
<dbReference type="Pfam" id="PF00486">
    <property type="entry name" value="Trans_reg_C"/>
    <property type="match status" value="1"/>
</dbReference>
<dbReference type="EMBL" id="RBAK01000001">
    <property type="protein sequence ID" value="RKN51362.1"/>
    <property type="molecule type" value="Genomic_DNA"/>
</dbReference>
<accession>A0A3A9ZSV5</accession>
<dbReference type="GO" id="GO:0006355">
    <property type="term" value="P:regulation of DNA-templated transcription"/>
    <property type="evidence" value="ECO:0007669"/>
    <property type="project" value="InterPro"/>
</dbReference>
<evidence type="ECO:0000256" key="7">
    <source>
        <dbReference type="PROSITE-ProRule" id="PRU01091"/>
    </source>
</evidence>
<name>A0A3A9ZSV5_9ACTN</name>
<dbReference type="PANTHER" id="PTHR48111:SF21">
    <property type="entry name" value="DNA-BINDING DUAL MASTER TRANSCRIPTIONAL REGULATOR RPAA"/>
    <property type="match status" value="1"/>
</dbReference>
<dbReference type="RefSeq" id="WP_120725807.1">
    <property type="nucleotide sequence ID" value="NZ_RBAK01000001.1"/>
</dbReference>
<dbReference type="InterPro" id="IPR036388">
    <property type="entry name" value="WH-like_DNA-bd_sf"/>
</dbReference>
<dbReference type="GO" id="GO:0005829">
    <property type="term" value="C:cytosol"/>
    <property type="evidence" value="ECO:0007669"/>
    <property type="project" value="TreeGrafter"/>
</dbReference>
<evidence type="ECO:0000259" key="9">
    <source>
        <dbReference type="PROSITE" id="PS51755"/>
    </source>
</evidence>
<dbReference type="InterPro" id="IPR016032">
    <property type="entry name" value="Sig_transdc_resp-reg_C-effctor"/>
</dbReference>
<dbReference type="OrthoDB" id="3231823at2"/>
<dbReference type="GO" id="GO:0000156">
    <property type="term" value="F:phosphorelay response regulator activity"/>
    <property type="evidence" value="ECO:0007669"/>
    <property type="project" value="TreeGrafter"/>
</dbReference>
<sequence>MDGRLLVVEDDASIREVAALGLRRAGFRVDTAVDGRAGLAAWRARPVDLVVLDVMLPGLDGLEVCREIRRTSQVPILMLTARTDTVDVVVGLECGADDYLRKPFDLPELVARVRSVLRRASAPVTRTTIEVAGLTIDPAGFVAHRHGRELSLTATEFRLLLELARRPGQVFTRELLLELVWQHGFLGDSRLVDVAVQRLRAKVEDDPARPRLIRTVRGAGYKLSPV</sequence>
<dbReference type="SMART" id="SM00448">
    <property type="entry name" value="REC"/>
    <property type="match status" value="1"/>
</dbReference>
<keyword evidence="2" id="KW-0902">Two-component regulatory system</keyword>
<dbReference type="Gene3D" id="6.10.250.690">
    <property type="match status" value="1"/>
</dbReference>
<organism evidence="10 11">
    <name type="scientific">Micromonospora endolithica</name>
    <dbReference type="NCBI Taxonomy" id="230091"/>
    <lineage>
        <taxon>Bacteria</taxon>
        <taxon>Bacillati</taxon>
        <taxon>Actinomycetota</taxon>
        <taxon>Actinomycetes</taxon>
        <taxon>Micromonosporales</taxon>
        <taxon>Micromonosporaceae</taxon>
        <taxon>Micromonospora</taxon>
    </lineage>
</organism>
<dbReference type="GO" id="GO:0000976">
    <property type="term" value="F:transcription cis-regulatory region binding"/>
    <property type="evidence" value="ECO:0007669"/>
    <property type="project" value="TreeGrafter"/>
</dbReference>
<reference evidence="10 11" key="1">
    <citation type="journal article" date="2004" name="Syst. Appl. Microbiol.">
        <title>Cryptoendolithic actinomycetes from antarctic sandstone rock samples: Micromonospora endolithica sp. nov. and two isolates related to Micromonospora coerulea Jensen 1932.</title>
        <authorList>
            <person name="Hirsch P."/>
            <person name="Mevs U."/>
            <person name="Kroppenstedt R.M."/>
            <person name="Schumann P."/>
            <person name="Stackebrandt E."/>
        </authorList>
    </citation>
    <scope>NUCLEOTIDE SEQUENCE [LARGE SCALE GENOMIC DNA]</scope>
    <source>
        <strain evidence="10 11">JCM 12677</strain>
    </source>
</reference>
<evidence type="ECO:0000256" key="6">
    <source>
        <dbReference type="PROSITE-ProRule" id="PRU00169"/>
    </source>
</evidence>
<dbReference type="Pfam" id="PF00072">
    <property type="entry name" value="Response_reg"/>
    <property type="match status" value="1"/>
</dbReference>
<dbReference type="CDD" id="cd17574">
    <property type="entry name" value="REC_OmpR"/>
    <property type="match status" value="1"/>
</dbReference>
<feature type="domain" description="Response regulatory" evidence="8">
    <location>
        <begin position="4"/>
        <end position="117"/>
    </location>
</feature>
<keyword evidence="4 7" id="KW-0238">DNA-binding</keyword>
<dbReference type="InterPro" id="IPR001867">
    <property type="entry name" value="OmpR/PhoB-type_DNA-bd"/>
</dbReference>